<dbReference type="RefSeq" id="WP_185656077.1">
    <property type="nucleotide sequence ID" value="NZ_JACLAG010000003.1"/>
</dbReference>
<proteinExistence type="predicted"/>
<reference evidence="1 2" key="1">
    <citation type="submission" date="2020-08" db="EMBL/GenBank/DDBJ databases">
        <title>Emergence and comparative genomics analysis of Citrobacter in Fennec fox imported from North Africa to China.</title>
        <authorList>
            <person name="Zheng B."/>
        </authorList>
    </citation>
    <scope>NUCLEOTIDE SEQUENCE [LARGE SCALE GENOMIC DNA]</scope>
    <source>
        <strain evidence="1 2">FF141</strain>
    </source>
</reference>
<dbReference type="AlphaFoldDB" id="A0A7X1BQW8"/>
<gene>
    <name evidence="1" type="ORF">H7I73_15805</name>
</gene>
<comment type="caution">
    <text evidence="1">The sequence shown here is derived from an EMBL/GenBank/DDBJ whole genome shotgun (WGS) entry which is preliminary data.</text>
</comment>
<protein>
    <submittedName>
        <fullName evidence="1">Uncharacterized protein</fullName>
    </submittedName>
</protein>
<dbReference type="EMBL" id="JACLAG010000003">
    <property type="protein sequence ID" value="MBC2621105.1"/>
    <property type="molecule type" value="Genomic_DNA"/>
</dbReference>
<dbReference type="Proteomes" id="UP000548504">
    <property type="component" value="Unassembled WGS sequence"/>
</dbReference>
<name>A0A7X1BQW8_9ENTR</name>
<accession>A0A7X1BQW8</accession>
<organism evidence="1 2">
    <name type="scientific">Citrobacter cronae</name>
    <dbReference type="NCBI Taxonomy" id="1748967"/>
    <lineage>
        <taxon>Bacteria</taxon>
        <taxon>Pseudomonadati</taxon>
        <taxon>Pseudomonadota</taxon>
        <taxon>Gammaproteobacteria</taxon>
        <taxon>Enterobacterales</taxon>
        <taxon>Enterobacteriaceae</taxon>
        <taxon>Citrobacter</taxon>
        <taxon>Citrobacter freundii complex</taxon>
    </lineage>
</organism>
<evidence type="ECO:0000313" key="2">
    <source>
        <dbReference type="Proteomes" id="UP000548504"/>
    </source>
</evidence>
<sequence length="77" mass="8631">MFTVAHQNNSINPVNAKKFSGLGFTTHQHLQELLVLQPDAPSEELLISQKEFYGVDDTRELLGSLAVDKNFFKEGIL</sequence>
<evidence type="ECO:0000313" key="1">
    <source>
        <dbReference type="EMBL" id="MBC2621105.1"/>
    </source>
</evidence>